<dbReference type="AlphaFoldDB" id="A0A2Z3HMU8"/>
<proteinExistence type="predicted"/>
<dbReference type="Proteomes" id="UP000247763">
    <property type="component" value="Chromosome"/>
</dbReference>
<evidence type="ECO:0000313" key="3">
    <source>
        <dbReference type="Proteomes" id="UP000247763"/>
    </source>
</evidence>
<protein>
    <submittedName>
        <fullName evidence="2">DUF4169 domain-containing protein</fullName>
    </submittedName>
</protein>
<dbReference type="EMBL" id="CP029479">
    <property type="protein sequence ID" value="AWM77027.1"/>
    <property type="molecule type" value="Genomic_DNA"/>
</dbReference>
<evidence type="ECO:0000313" key="2">
    <source>
        <dbReference type="EMBL" id="AWM77027.1"/>
    </source>
</evidence>
<dbReference type="OrthoDB" id="7192657at2"/>
<feature type="region of interest" description="Disordered" evidence="1">
    <location>
        <begin position="38"/>
        <end position="64"/>
    </location>
</feature>
<reference evidence="3" key="1">
    <citation type="submission" date="2018-05" db="EMBL/GenBank/DDBJ databases">
        <title>Genome sequencing of Phenylobacterium sp. HYN0004.</title>
        <authorList>
            <person name="Yi H."/>
            <person name="Baek C."/>
        </authorList>
    </citation>
    <scope>NUCLEOTIDE SEQUENCE [LARGE SCALE GENOMIC DNA]</scope>
    <source>
        <strain evidence="3">HYN0004</strain>
    </source>
</reference>
<dbReference type="Pfam" id="PF13770">
    <property type="entry name" value="DUF4169"/>
    <property type="match status" value="1"/>
</dbReference>
<sequence length="64" mass="6931">MRLGEVTVTLVSLSKARKARAKAADKAQAAENRVAFGRTKAEKARAQADASRTARHLDGKRLEP</sequence>
<name>A0A2Z3HMU8_9CAUL</name>
<accession>A0A2Z3HMU8</accession>
<dbReference type="KEGG" id="phb:HYN04_04210"/>
<gene>
    <name evidence="2" type="ORF">HYN04_04210</name>
</gene>
<keyword evidence="3" id="KW-1185">Reference proteome</keyword>
<dbReference type="InterPro" id="IPR025227">
    <property type="entry name" value="DUF4169"/>
</dbReference>
<evidence type="ECO:0000256" key="1">
    <source>
        <dbReference type="SAM" id="MobiDB-lite"/>
    </source>
</evidence>
<organism evidence="2 3">
    <name type="scientific">Phenylobacterium parvum</name>
    <dbReference type="NCBI Taxonomy" id="2201350"/>
    <lineage>
        <taxon>Bacteria</taxon>
        <taxon>Pseudomonadati</taxon>
        <taxon>Pseudomonadota</taxon>
        <taxon>Alphaproteobacteria</taxon>
        <taxon>Caulobacterales</taxon>
        <taxon>Caulobacteraceae</taxon>
        <taxon>Phenylobacterium</taxon>
    </lineage>
</organism>
<feature type="compositionally biased region" description="Basic and acidic residues" evidence="1">
    <location>
        <begin position="55"/>
        <end position="64"/>
    </location>
</feature>